<dbReference type="PROSITE" id="PS50110">
    <property type="entry name" value="RESPONSE_REGULATORY"/>
    <property type="match status" value="1"/>
</dbReference>
<evidence type="ECO:0000259" key="7">
    <source>
        <dbReference type="PROSITE" id="PS50110"/>
    </source>
</evidence>
<dbReference type="InterPro" id="IPR011006">
    <property type="entry name" value="CheY-like_superfamily"/>
</dbReference>
<keyword evidence="3" id="KW-0805">Transcription regulation</keyword>
<feature type="modified residue" description="4-aspartylphosphate" evidence="6">
    <location>
        <position position="57"/>
    </location>
</feature>
<name>A0ABZ1BLL9_9FIRM</name>
<feature type="domain" description="Response regulatory" evidence="7">
    <location>
        <begin position="5"/>
        <end position="148"/>
    </location>
</feature>
<dbReference type="EMBL" id="CP141614">
    <property type="protein sequence ID" value="WRP13446.1"/>
    <property type="molecule type" value="Genomic_DNA"/>
</dbReference>
<dbReference type="SUPFAM" id="SSF46894">
    <property type="entry name" value="C-terminal effector domain of the bipartite response regulators"/>
    <property type="match status" value="1"/>
</dbReference>
<keyword evidence="1 6" id="KW-0597">Phosphoprotein</keyword>
<dbReference type="PANTHER" id="PTHR48111:SF1">
    <property type="entry name" value="TWO-COMPONENT RESPONSE REGULATOR ORR33"/>
    <property type="match status" value="1"/>
</dbReference>
<dbReference type="InterPro" id="IPR039420">
    <property type="entry name" value="WalR-like"/>
</dbReference>
<evidence type="ECO:0000313" key="8">
    <source>
        <dbReference type="EMBL" id="WRP13446.1"/>
    </source>
</evidence>
<protein>
    <submittedName>
        <fullName evidence="8">Sporulation initiation factor Spo0A C-terminal domain-containing protein</fullName>
    </submittedName>
</protein>
<accession>A0ABZ1BLL9</accession>
<dbReference type="InterPro" id="IPR036388">
    <property type="entry name" value="WH-like_DNA-bd_sf"/>
</dbReference>
<reference evidence="9" key="1">
    <citation type="submission" date="2023-12" db="EMBL/GenBank/DDBJ databases">
        <title>Novel isolates from deep terrestrial aquifers shed light on the physiology and ecology of the class Limnochordia.</title>
        <authorList>
            <person name="Karnachuk O.V."/>
            <person name="Lukina A.P."/>
            <person name="Avakyan M.R."/>
            <person name="Kadnikov V."/>
            <person name="Begmatov S."/>
            <person name="Beletsky A.V."/>
            <person name="Mardanov A.V."/>
            <person name="Ravin N.V."/>
        </authorList>
    </citation>
    <scope>NUCLEOTIDE SEQUENCE [LARGE SCALE GENOMIC DNA]</scope>
    <source>
        <strain evidence="9">LN</strain>
    </source>
</reference>
<evidence type="ECO:0000256" key="1">
    <source>
        <dbReference type="ARBA" id="ARBA00022553"/>
    </source>
</evidence>
<dbReference type="PANTHER" id="PTHR48111">
    <property type="entry name" value="REGULATOR OF RPOS"/>
    <property type="match status" value="1"/>
</dbReference>
<dbReference type="InterPro" id="IPR014879">
    <property type="entry name" value="Spo0A_C"/>
</dbReference>
<dbReference type="Pfam" id="PF08769">
    <property type="entry name" value="Spo0A_C"/>
    <property type="match status" value="1"/>
</dbReference>
<keyword evidence="8" id="KW-0396">Initiation factor</keyword>
<gene>
    <name evidence="8" type="ORF">VLY81_08270</name>
</gene>
<dbReference type="RefSeq" id="WP_324667691.1">
    <property type="nucleotide sequence ID" value="NZ_CP141614.1"/>
</dbReference>
<sequence>MEGFFVLVSDDPQGFGRSVGAALAGDAQVSRVDTVASAAELQHRLAAEPPVDLLMLDLALTGLGGATGAERLVRWWRSHRPAGAGADQGESTGRGSRSTMDLCRGRLVVVSSVGDDALVQRAFEWGADYFVVRPFDVETLVRRLRVLLGEGRRDDREGVTGRARRARALESRIVQHLESLGVPTHYKGRAYLKDAIAMVVEEEGLLSRVTKELYPRVAALHQTSPFKVERSIRHAIESTVQHGNLERIHELFTDLMDERRTRPTNSAFIGRLAERIRQELSAGA</sequence>
<evidence type="ECO:0000256" key="2">
    <source>
        <dbReference type="ARBA" id="ARBA00023012"/>
    </source>
</evidence>
<dbReference type="Proteomes" id="UP001333102">
    <property type="component" value="Chromosome"/>
</dbReference>
<evidence type="ECO:0000256" key="6">
    <source>
        <dbReference type="PROSITE-ProRule" id="PRU00169"/>
    </source>
</evidence>
<dbReference type="InterPro" id="IPR016032">
    <property type="entry name" value="Sig_transdc_resp-reg_C-effctor"/>
</dbReference>
<evidence type="ECO:0000313" key="9">
    <source>
        <dbReference type="Proteomes" id="UP001333102"/>
    </source>
</evidence>
<proteinExistence type="predicted"/>
<dbReference type="GO" id="GO:0003743">
    <property type="term" value="F:translation initiation factor activity"/>
    <property type="evidence" value="ECO:0007669"/>
    <property type="project" value="UniProtKB-KW"/>
</dbReference>
<organism evidence="8 9">
    <name type="scientific">Geochorda subterranea</name>
    <dbReference type="NCBI Taxonomy" id="3109564"/>
    <lineage>
        <taxon>Bacteria</taxon>
        <taxon>Bacillati</taxon>
        <taxon>Bacillota</taxon>
        <taxon>Limnochordia</taxon>
        <taxon>Limnochordales</taxon>
        <taxon>Geochordaceae</taxon>
        <taxon>Geochorda</taxon>
    </lineage>
</organism>
<keyword evidence="5" id="KW-0804">Transcription</keyword>
<keyword evidence="9" id="KW-1185">Reference proteome</keyword>
<dbReference type="SUPFAM" id="SSF52172">
    <property type="entry name" value="CheY-like"/>
    <property type="match status" value="1"/>
</dbReference>
<evidence type="ECO:0000256" key="5">
    <source>
        <dbReference type="ARBA" id="ARBA00023163"/>
    </source>
</evidence>
<keyword evidence="4" id="KW-0238">DNA-binding</keyword>
<dbReference type="SMART" id="SM00448">
    <property type="entry name" value="REC"/>
    <property type="match status" value="1"/>
</dbReference>
<keyword evidence="2" id="KW-0902">Two-component regulatory system</keyword>
<dbReference type="InterPro" id="IPR001789">
    <property type="entry name" value="Sig_transdc_resp-reg_receiver"/>
</dbReference>
<evidence type="ECO:0000256" key="4">
    <source>
        <dbReference type="ARBA" id="ARBA00023125"/>
    </source>
</evidence>
<evidence type="ECO:0000256" key="3">
    <source>
        <dbReference type="ARBA" id="ARBA00023015"/>
    </source>
</evidence>
<dbReference type="Gene3D" id="1.10.10.10">
    <property type="entry name" value="Winged helix-like DNA-binding domain superfamily/Winged helix DNA-binding domain"/>
    <property type="match status" value="1"/>
</dbReference>
<keyword evidence="8" id="KW-0648">Protein biosynthesis</keyword>
<dbReference type="Gene3D" id="3.40.50.2300">
    <property type="match status" value="1"/>
</dbReference>